<organism evidence="12">
    <name type="scientific">Darwinula stevensoni</name>
    <dbReference type="NCBI Taxonomy" id="69355"/>
    <lineage>
        <taxon>Eukaryota</taxon>
        <taxon>Metazoa</taxon>
        <taxon>Ecdysozoa</taxon>
        <taxon>Arthropoda</taxon>
        <taxon>Crustacea</taxon>
        <taxon>Oligostraca</taxon>
        <taxon>Ostracoda</taxon>
        <taxon>Podocopa</taxon>
        <taxon>Podocopida</taxon>
        <taxon>Darwinulocopina</taxon>
        <taxon>Darwinuloidea</taxon>
        <taxon>Darwinulidae</taxon>
        <taxon>Darwinula</taxon>
    </lineage>
</organism>
<dbReference type="EMBL" id="LR900671">
    <property type="protein sequence ID" value="CAD7246501.1"/>
    <property type="molecule type" value="Genomic_DNA"/>
</dbReference>
<dbReference type="Pfam" id="PF10433">
    <property type="entry name" value="Beta-prop_RSE1_1st"/>
    <property type="match status" value="1"/>
</dbReference>
<evidence type="ECO:0000256" key="5">
    <source>
        <dbReference type="ARBA" id="ARBA00023242"/>
    </source>
</evidence>
<dbReference type="GO" id="GO:0006397">
    <property type="term" value="P:mRNA processing"/>
    <property type="evidence" value="ECO:0007669"/>
    <property type="project" value="UniProtKB-KW"/>
</dbReference>
<dbReference type="Pfam" id="PF03178">
    <property type="entry name" value="CPSF_A"/>
    <property type="match status" value="1"/>
</dbReference>
<dbReference type="GO" id="GO:0008380">
    <property type="term" value="P:RNA splicing"/>
    <property type="evidence" value="ECO:0007669"/>
    <property type="project" value="UniProtKB-KW"/>
</dbReference>
<evidence type="ECO:0000259" key="9">
    <source>
        <dbReference type="Pfam" id="PF03178"/>
    </source>
</evidence>
<evidence type="ECO:0000256" key="1">
    <source>
        <dbReference type="ARBA" id="ARBA00004123"/>
    </source>
</evidence>
<protein>
    <recommendedName>
        <fullName evidence="7">Splicing factor 3B subunit 3</fullName>
    </recommendedName>
</protein>
<evidence type="ECO:0000256" key="2">
    <source>
        <dbReference type="ARBA" id="ARBA00022664"/>
    </source>
</evidence>
<dbReference type="Proteomes" id="UP000677054">
    <property type="component" value="Unassembled WGS sequence"/>
</dbReference>
<dbReference type="FunFam" id="2.130.10.10:FF:001721">
    <property type="entry name" value="Spliceosomal protein sap, putative"/>
    <property type="match status" value="1"/>
</dbReference>
<dbReference type="InterPro" id="IPR015943">
    <property type="entry name" value="WD40/YVTN_repeat-like_dom_sf"/>
</dbReference>
<feature type="domain" description="RSE1/DDB1/CPSF1 C-terminal" evidence="9">
    <location>
        <begin position="809"/>
        <end position="1128"/>
    </location>
</feature>
<keyword evidence="5" id="KW-0539">Nucleus</keyword>
<keyword evidence="13" id="KW-1185">Reference proteome</keyword>
<keyword evidence="8" id="KW-0175">Coiled coil</keyword>
<evidence type="ECO:0000313" key="12">
    <source>
        <dbReference type="EMBL" id="CAD7246501.1"/>
    </source>
</evidence>
<sequence>MYLYNLTLQRASGIVCAVHGNFSGSKHQEILVARGKILELLRPDHMTGKVHTLLATEVFGIIRSIKAFRLTGGNKDYIVVGSDSGRIVILEYNPSKNVFEKVHQETFGKSGCRRIVPGQYLAIDPKGRAVMTGAIEKQKLVYILNRDSQARLTISSPLEAHKSNTLVYDMVGVDVGFENPLFACLEIDYEEADADPTGEAAQKAQQTLTFYELDLGLNHVVRKYSEPLEEHANFLITVPGGHEGGTEGPSGVLICSENYITYKNLGDQHDIRCPIPRRRNDLDDPERGMIFVCSATHKTKHMFFFLAQTEQGDIFKITLETDEDMVTEIRLKYFDTVPVATSMCVLKTGFLFVASEFGNHYLYQIAHLGDDDDEPEFSSAMPLEEGDTFFYAPRGLRNLVLVDELESLSPILSCQIADLANEDTPQLYVACGRGPRSSLRVLRHGLEVSEMAVSELPGNPNAVWTVKKKADDQYDAYIIVSFVNATLVLSIGETVEEVTDSGFLGTTPTLACAQLGDDALVQIYPEGIRHIRADKRVNEWKAPGRKTIQKCAVNQRQVVIALTGGELVYFEMDPTGQLNEYTERKELSAGVVCMALGTVPSGEQRSRFLAVGLEDNTVRIISLDPSVTGDLSDTRTRYLGSKPVKLFRVNMQGSESVLAMSSRSWLSYYYQNRFHLTPLSYEILEFASGFSSNQCPEGIVAISTNTLRILALEKLGAVFNQVSHPLEYTPRKFVIHPESGSLIIIETDHNAYTEETKLQRKYQMAEEMREAAGEEEQELANEMAESFLSEQLPEATFGAPKAGPGMWASLLRLMDPIQGKSQVIRLEQNEAALSLGLVKFSSHPDHQYILVGVTKDYQLNPRQVGGGFIYTYRLVKEGQELEFVHKTPVEDIPGAICAHAGMAIVSVGNLLRVYSLGKKKLLRKCENKVHIPNFIVSIQALGKRIYACDIQESVFWVRYKRSESQLVIFADDATPRWVNTSCLLDYDTIALGDKFGNISVIRLPPNVNDEVDEDPTGNKALWDRGYLNGASQKAEAIFNFHVGENILSLQRATLIPGGSESLVYTTLSGSIGALVPFTSHEDHDFFQHLEMHLRAEHPPLCGRDHLAFRSFYFPVKNVIDGDLCEQYNSIDPAKQRSIAEDLDRQPSEVSKKLEDIRTRYAF</sequence>
<dbReference type="GO" id="GO:0003676">
    <property type="term" value="F:nucleic acid binding"/>
    <property type="evidence" value="ECO:0007669"/>
    <property type="project" value="InterPro"/>
</dbReference>
<name>A0A7R9A507_9CRUS</name>
<comment type="similarity">
    <text evidence="6">Belongs to the RSE1 family.</text>
</comment>
<proteinExistence type="inferred from homology"/>
<dbReference type="SUPFAM" id="SSF50978">
    <property type="entry name" value="WD40 repeat-like"/>
    <property type="match status" value="2"/>
</dbReference>
<dbReference type="InterPro" id="IPR058543">
    <property type="entry name" value="Beta-prop_RSE1/DDB1/CPSF1_2nd"/>
</dbReference>
<dbReference type="Pfam" id="PF23726">
    <property type="entry name" value="Beta-prop_RSE1_2nd"/>
    <property type="match status" value="2"/>
</dbReference>
<dbReference type="InterPro" id="IPR018846">
    <property type="entry name" value="Beta-prop_RSE1/DDB1/CPSF1_1st"/>
</dbReference>
<feature type="domain" description="RSE1/DDB1/CPSF1 second beta-propeller" evidence="11">
    <location>
        <begin position="627"/>
        <end position="711"/>
    </location>
</feature>
<dbReference type="FunFam" id="1.10.150.910:FF:000002">
    <property type="entry name" value="Splicing factor 3B subunit 3"/>
    <property type="match status" value="1"/>
</dbReference>
<evidence type="ECO:0000256" key="8">
    <source>
        <dbReference type="SAM" id="Coils"/>
    </source>
</evidence>
<dbReference type="InterPro" id="IPR004871">
    <property type="entry name" value="RSE1/DDB1/CPSF1_C"/>
</dbReference>
<comment type="subcellular location">
    <subcellularLocation>
        <location evidence="1">Nucleus</location>
    </subcellularLocation>
</comment>
<keyword evidence="2" id="KW-0507">mRNA processing</keyword>
<dbReference type="InterPro" id="IPR036322">
    <property type="entry name" value="WD40_repeat_dom_sf"/>
</dbReference>
<evidence type="ECO:0000256" key="6">
    <source>
        <dbReference type="ARBA" id="ARBA00038266"/>
    </source>
</evidence>
<feature type="domain" description="RSE1/DDB1/CPSF1 second beta-propeller" evidence="11">
    <location>
        <begin position="449"/>
        <end position="625"/>
    </location>
</feature>
<dbReference type="AlphaFoldDB" id="A0A7R9A507"/>
<evidence type="ECO:0000256" key="4">
    <source>
        <dbReference type="ARBA" id="ARBA00023187"/>
    </source>
</evidence>
<reference evidence="12" key="1">
    <citation type="submission" date="2020-11" db="EMBL/GenBank/DDBJ databases">
        <authorList>
            <person name="Tran Van P."/>
        </authorList>
    </citation>
    <scope>NUCLEOTIDE SEQUENCE</scope>
</reference>
<keyword evidence="4" id="KW-0508">mRNA splicing</keyword>
<evidence type="ECO:0000256" key="7">
    <source>
        <dbReference type="ARBA" id="ARBA00040929"/>
    </source>
</evidence>
<evidence type="ECO:0000259" key="10">
    <source>
        <dbReference type="Pfam" id="PF10433"/>
    </source>
</evidence>
<evidence type="ECO:0000259" key="11">
    <source>
        <dbReference type="Pfam" id="PF23726"/>
    </source>
</evidence>
<dbReference type="OrthoDB" id="436637at2759"/>
<dbReference type="FunFam" id="2.130.10.10:FF:000041">
    <property type="entry name" value="Splicing factor 3b subunit 3"/>
    <property type="match status" value="1"/>
</dbReference>
<dbReference type="Gene3D" id="1.10.150.910">
    <property type="match status" value="1"/>
</dbReference>
<evidence type="ECO:0000313" key="13">
    <source>
        <dbReference type="Proteomes" id="UP000677054"/>
    </source>
</evidence>
<dbReference type="PANTHER" id="PTHR10644">
    <property type="entry name" value="DNA REPAIR/RNA PROCESSING CPSF FAMILY"/>
    <property type="match status" value="1"/>
</dbReference>
<dbReference type="GO" id="GO:0005681">
    <property type="term" value="C:spliceosomal complex"/>
    <property type="evidence" value="ECO:0007669"/>
    <property type="project" value="UniProtKB-KW"/>
</dbReference>
<dbReference type="Gene3D" id="2.130.10.10">
    <property type="entry name" value="YVTN repeat-like/Quinoprotein amine dehydrogenase"/>
    <property type="match status" value="3"/>
</dbReference>
<evidence type="ECO:0000256" key="3">
    <source>
        <dbReference type="ARBA" id="ARBA00022728"/>
    </source>
</evidence>
<feature type="coiled-coil region" evidence="8">
    <location>
        <begin position="755"/>
        <end position="785"/>
    </location>
</feature>
<dbReference type="FunFam" id="2.130.10.10:FF:000027">
    <property type="entry name" value="Splicing factor 3B subunit 3"/>
    <property type="match status" value="1"/>
</dbReference>
<accession>A0A7R9A507</accession>
<dbReference type="InterPro" id="IPR050358">
    <property type="entry name" value="RSE1/DDB1/CFT1"/>
</dbReference>
<keyword evidence="3" id="KW-0747">Spliceosome</keyword>
<gene>
    <name evidence="12" type="ORF">DSTB1V02_LOCUS6351</name>
</gene>
<feature type="domain" description="RSE1/DDB1/CPSF1 first beta-propeller" evidence="10">
    <location>
        <begin position="14"/>
        <end position="405"/>
    </location>
</feature>
<dbReference type="EMBL" id="CAJPEV010001154">
    <property type="protein sequence ID" value="CAG0891045.1"/>
    <property type="molecule type" value="Genomic_DNA"/>
</dbReference>